<feature type="transmembrane region" description="Helical" evidence="1">
    <location>
        <begin position="12"/>
        <end position="38"/>
    </location>
</feature>
<keyword evidence="1" id="KW-1133">Transmembrane helix</keyword>
<dbReference type="AlphaFoldDB" id="A0A7S4P7J2"/>
<dbReference type="InterPro" id="IPR006342">
    <property type="entry name" value="FkbM_mtfrase"/>
</dbReference>
<dbReference type="EMBL" id="HBKN01038864">
    <property type="protein sequence ID" value="CAE2326380.1"/>
    <property type="molecule type" value="Transcribed_RNA"/>
</dbReference>
<dbReference type="NCBIfam" id="TIGR01444">
    <property type="entry name" value="fkbM_fam"/>
    <property type="match status" value="1"/>
</dbReference>
<reference evidence="3" key="1">
    <citation type="submission" date="2021-01" db="EMBL/GenBank/DDBJ databases">
        <authorList>
            <person name="Corre E."/>
            <person name="Pelletier E."/>
            <person name="Niang G."/>
            <person name="Scheremetjew M."/>
            <person name="Finn R."/>
            <person name="Kale V."/>
            <person name="Holt S."/>
            <person name="Cochrane G."/>
            <person name="Meng A."/>
            <person name="Brown T."/>
            <person name="Cohen L."/>
        </authorList>
    </citation>
    <scope>NUCLEOTIDE SEQUENCE</scope>
    <source>
        <strain evidence="3">CCMP 2712</strain>
    </source>
</reference>
<dbReference type="PANTHER" id="PTHR34203:SF15">
    <property type="entry name" value="SLL1173 PROTEIN"/>
    <property type="match status" value="1"/>
</dbReference>
<dbReference type="InterPro" id="IPR029063">
    <property type="entry name" value="SAM-dependent_MTases_sf"/>
</dbReference>
<evidence type="ECO:0000259" key="2">
    <source>
        <dbReference type="Pfam" id="PF05050"/>
    </source>
</evidence>
<proteinExistence type="predicted"/>
<accession>A0A7S4P7J2</accession>
<dbReference type="OMA" id="HASSWEQ"/>
<protein>
    <recommendedName>
        <fullName evidence="2">Methyltransferase FkbM domain-containing protein</fullName>
    </recommendedName>
</protein>
<evidence type="ECO:0000313" key="3">
    <source>
        <dbReference type="EMBL" id="CAE2326380.1"/>
    </source>
</evidence>
<organism evidence="3">
    <name type="scientific">Guillardia theta</name>
    <name type="common">Cryptophyte</name>
    <name type="synonym">Cryptomonas phi</name>
    <dbReference type="NCBI Taxonomy" id="55529"/>
    <lineage>
        <taxon>Eukaryota</taxon>
        <taxon>Cryptophyceae</taxon>
        <taxon>Pyrenomonadales</taxon>
        <taxon>Geminigeraceae</taxon>
        <taxon>Guillardia</taxon>
    </lineage>
</organism>
<dbReference type="Pfam" id="PF05050">
    <property type="entry name" value="Methyltransf_21"/>
    <property type="match status" value="1"/>
</dbReference>
<dbReference type="Gene3D" id="3.40.50.150">
    <property type="entry name" value="Vaccinia Virus protein VP39"/>
    <property type="match status" value="1"/>
</dbReference>
<keyword evidence="1" id="KW-0812">Transmembrane</keyword>
<name>A0A7S4P7J2_GUITH</name>
<dbReference type="InterPro" id="IPR052514">
    <property type="entry name" value="SAM-dependent_MTase"/>
</dbReference>
<sequence length="331" mass="36681">MSMVVFSNKRISLSYNLFFSVGIIAFFAGVNLCLLFLLSIGRLNCDMNDPGAHAIYAMPHVWCPAHGDARGSGLHRVLSEFPPGQLVIDVGAYDGKEAIEYASAGHNVLSFEPTPSKSANIKRKIRNADLEDKITFYPWAVSDRSGEAPFVVNVGVHLENGKWAINEGEEKNPETMGSEQDGFRVPWSHENSTTVNVKVEKLDNVVPRDKFVLFMKVDSQGHDFKVLKGADRLLSEHRVAVFSAEISPGLMEGGAKEGLDMLNYIASKGYRCYGCHTSFETGFRFGLPVPFSMWTQHLGTLKFEHRGANHGQWDDIVCVSKKASEVFSGRM</sequence>
<feature type="domain" description="Methyltransferase FkbM" evidence="2">
    <location>
        <begin position="89"/>
        <end position="272"/>
    </location>
</feature>
<evidence type="ECO:0000256" key="1">
    <source>
        <dbReference type="SAM" id="Phobius"/>
    </source>
</evidence>
<dbReference type="PANTHER" id="PTHR34203">
    <property type="entry name" value="METHYLTRANSFERASE, FKBM FAMILY PROTEIN"/>
    <property type="match status" value="1"/>
</dbReference>
<keyword evidence="1" id="KW-0472">Membrane</keyword>
<gene>
    <name evidence="3" type="ORF">GTHE00462_LOCUS30446</name>
</gene>
<dbReference type="SUPFAM" id="SSF53335">
    <property type="entry name" value="S-adenosyl-L-methionine-dependent methyltransferases"/>
    <property type="match status" value="1"/>
</dbReference>